<accession>A0A182JK34</accession>
<proteinExistence type="predicted"/>
<dbReference type="VEuPathDB" id="VectorBase:AATE019555"/>
<organism evidence="1">
    <name type="scientific">Anopheles atroparvus</name>
    <name type="common">European mosquito</name>
    <dbReference type="NCBI Taxonomy" id="41427"/>
    <lineage>
        <taxon>Eukaryota</taxon>
        <taxon>Metazoa</taxon>
        <taxon>Ecdysozoa</taxon>
        <taxon>Arthropoda</taxon>
        <taxon>Hexapoda</taxon>
        <taxon>Insecta</taxon>
        <taxon>Pterygota</taxon>
        <taxon>Neoptera</taxon>
        <taxon>Endopterygota</taxon>
        <taxon>Diptera</taxon>
        <taxon>Nematocera</taxon>
        <taxon>Culicoidea</taxon>
        <taxon>Culicidae</taxon>
        <taxon>Anophelinae</taxon>
        <taxon>Anopheles</taxon>
    </lineage>
</organism>
<protein>
    <submittedName>
        <fullName evidence="1">Uncharacterized protein</fullName>
    </submittedName>
</protein>
<dbReference type="AlphaFoldDB" id="A0A182JK34"/>
<dbReference type="EnsemblMetazoa" id="AATE019555-RA">
    <property type="protein sequence ID" value="AATE019555-PA.1"/>
    <property type="gene ID" value="AATE019555"/>
</dbReference>
<evidence type="ECO:0000313" key="1">
    <source>
        <dbReference type="EnsemblMetazoa" id="AATE019555-PA.1"/>
    </source>
</evidence>
<reference evidence="1" key="1">
    <citation type="submission" date="2022-08" db="UniProtKB">
        <authorList>
            <consortium name="EnsemblMetazoa"/>
        </authorList>
    </citation>
    <scope>IDENTIFICATION</scope>
    <source>
        <strain evidence="1">EBRO</strain>
    </source>
</reference>
<sequence length="314" mass="35272">MGDVAEEIFNSLGSDNGAAEGAAAGGAGEVPSMMPGGDFKMPTMEEFLSMLEGMDNLSDEEKEELKAGIMKNSLRNRLQAGLSDYLVFFVMLSIMLAVFDKLRQAFADASLEEREKLLEAIKSFSKLPDMTDELPNLLQKIQQQALKKAMQYRHDHQENPFVEALDSVALRELLQDDEKRSLAEQFQQNLRTLSDMFVNLSDEEKRQFAKDFKGKFVKSLAHLNEFSKQKKIAQSAAGREEEVGGGSLARILPGVGMLVDDQFSPTPIGYGVFLCLLVFVIAFFGYKLYLSLTEKERKREEKLKAKQEKSKKKK</sequence>
<name>A0A182JK34_ANOAO</name>